<dbReference type="Proteomes" id="UP000244929">
    <property type="component" value="Chromosome"/>
</dbReference>
<organism evidence="1 2">
    <name type="scientific">Flavobacterium album</name>
    <dbReference type="NCBI Taxonomy" id="2175091"/>
    <lineage>
        <taxon>Bacteria</taxon>
        <taxon>Pseudomonadati</taxon>
        <taxon>Bacteroidota</taxon>
        <taxon>Flavobacteriia</taxon>
        <taxon>Flavobacteriales</taxon>
        <taxon>Flavobacteriaceae</taxon>
        <taxon>Flavobacterium</taxon>
    </lineage>
</organism>
<gene>
    <name evidence="1" type="ORF">HYN59_07935</name>
</gene>
<dbReference type="AlphaFoldDB" id="A0A2S1QXB9"/>
<evidence type="ECO:0000313" key="2">
    <source>
        <dbReference type="Proteomes" id="UP000244929"/>
    </source>
</evidence>
<protein>
    <submittedName>
        <fullName evidence="1">Uncharacterized protein</fullName>
    </submittedName>
</protein>
<reference evidence="1 2" key="1">
    <citation type="submission" date="2018-04" db="EMBL/GenBank/DDBJ databases">
        <title>Genome sequencing of Flavobacterium sp. HYN0059.</title>
        <authorList>
            <person name="Yi H."/>
            <person name="Baek C."/>
        </authorList>
    </citation>
    <scope>NUCLEOTIDE SEQUENCE [LARGE SCALE GENOMIC DNA]</scope>
    <source>
        <strain evidence="1 2">HYN0059</strain>
    </source>
</reference>
<dbReference type="KEGG" id="falb:HYN59_07935"/>
<sequence>MMAQIPQGFSYQAVALNTTGQPVVSSPVKIRLSILEGSATGEASYVELHNPTTNNVGLFTLTIGQGVAQTGTFSGINWALTSKFLKVEIDVNNGTNYITVGSSQLLAVPYAMYAGAVIGTPGTNPGPGPVSELTQLYLYGTFNSFNATTSLPMVYTGTSFYGYKYLTAGTQLKFLTAQNATVAYGNGGGNMLAQNGSPFVVNSSGMYLIKAVASENVDGEWEYNISISNISIKVNPNYASPNYEQAMTYNANTNTFSCTFYVPDFASNDFRTIWFKLGSSSYGDNLADGSIDLGGELIHLPLGEDTYLITLNINFSGSGSPYTVTPQ</sequence>
<dbReference type="Gene3D" id="2.60.40.3620">
    <property type="match status" value="1"/>
</dbReference>
<accession>A0A2S1QXB9</accession>
<dbReference type="EMBL" id="CP029186">
    <property type="protein sequence ID" value="AWH85060.1"/>
    <property type="molecule type" value="Genomic_DNA"/>
</dbReference>
<keyword evidence="2" id="KW-1185">Reference proteome</keyword>
<proteinExistence type="predicted"/>
<name>A0A2S1QXB9_9FLAO</name>
<evidence type="ECO:0000313" key="1">
    <source>
        <dbReference type="EMBL" id="AWH85060.1"/>
    </source>
</evidence>